<dbReference type="CDD" id="cd03112">
    <property type="entry name" value="CobW-like"/>
    <property type="match status" value="1"/>
</dbReference>
<dbReference type="InterPro" id="IPR051316">
    <property type="entry name" value="Zinc-reg_GTPase_activator"/>
</dbReference>
<dbReference type="InterPro" id="IPR027417">
    <property type="entry name" value="P-loop_NTPase"/>
</dbReference>
<name>A0AAU0UPX2_9FIRM</name>
<protein>
    <submittedName>
        <fullName evidence="3">GTP-binding protein</fullName>
    </submittedName>
</protein>
<gene>
    <name evidence="3" type="ORF">MFMK1_003222</name>
</gene>
<dbReference type="SUPFAM" id="SSF52540">
    <property type="entry name" value="P-loop containing nucleoside triphosphate hydrolases"/>
    <property type="match status" value="1"/>
</dbReference>
<evidence type="ECO:0000259" key="2">
    <source>
        <dbReference type="Pfam" id="PF07683"/>
    </source>
</evidence>
<reference evidence="3 4" key="1">
    <citation type="submission" date="2023-04" db="EMBL/GenBank/DDBJ databases">
        <authorList>
            <person name="Hsu D."/>
        </authorList>
    </citation>
    <scope>NUCLEOTIDE SEQUENCE [LARGE SCALE GENOMIC DNA]</scope>
    <source>
        <strain evidence="3 4">MK1</strain>
    </source>
</reference>
<proteinExistence type="predicted"/>
<feature type="domain" description="CobW C-terminal" evidence="2">
    <location>
        <begin position="202"/>
        <end position="283"/>
    </location>
</feature>
<organism evidence="3 4">
    <name type="scientific">Metallumcola ferriviriculae</name>
    <dbReference type="NCBI Taxonomy" id="3039180"/>
    <lineage>
        <taxon>Bacteria</taxon>
        <taxon>Bacillati</taxon>
        <taxon>Bacillota</taxon>
        <taxon>Clostridia</taxon>
        <taxon>Neomoorellales</taxon>
        <taxon>Desulfitibacteraceae</taxon>
        <taxon>Metallumcola</taxon>
    </lineage>
</organism>
<dbReference type="InterPro" id="IPR011629">
    <property type="entry name" value="CobW-like_C"/>
</dbReference>
<evidence type="ECO:0000259" key="1">
    <source>
        <dbReference type="Pfam" id="PF02492"/>
    </source>
</evidence>
<dbReference type="SUPFAM" id="SSF90002">
    <property type="entry name" value="Hypothetical protein YjiA, C-terminal domain"/>
    <property type="match status" value="1"/>
</dbReference>
<evidence type="ECO:0000313" key="3">
    <source>
        <dbReference type="EMBL" id="WRO23363.1"/>
    </source>
</evidence>
<accession>A0AAU0UPX2</accession>
<dbReference type="InterPro" id="IPR003495">
    <property type="entry name" value="CobW/HypB/UreG_nucleotide-bd"/>
</dbReference>
<dbReference type="Proteomes" id="UP001329915">
    <property type="component" value="Chromosome"/>
</dbReference>
<dbReference type="EMBL" id="CP121694">
    <property type="protein sequence ID" value="WRO23363.1"/>
    <property type="molecule type" value="Genomic_DNA"/>
</dbReference>
<dbReference type="PANTHER" id="PTHR13748">
    <property type="entry name" value="COBW-RELATED"/>
    <property type="match status" value="1"/>
</dbReference>
<dbReference type="PANTHER" id="PTHR13748:SF62">
    <property type="entry name" value="COBW DOMAIN-CONTAINING PROTEIN"/>
    <property type="match status" value="1"/>
</dbReference>
<dbReference type="KEGG" id="dbc:MFMK1_003222"/>
<dbReference type="Pfam" id="PF02492">
    <property type="entry name" value="cobW"/>
    <property type="match status" value="1"/>
</dbReference>
<dbReference type="Pfam" id="PF07683">
    <property type="entry name" value="CobW_C"/>
    <property type="match status" value="1"/>
</dbReference>
<sequence length="286" mass="31218">MRVQVVCGFLGAGKTTLIQNILTKAEDNVAVLVNDMGELGLDGSFLASTSSVDIVQLPGGCICCSLRSNLAEAIKDIKDKFNPEKLYIEPSGIAVGILGVLDELGPLVAVEAVVGVIDAAVYLEDAHMFGPFYKDQIKNSDILLINKIDLISEKLLKRVEDEIGRLNPAAVLFRTKHCKVSLPPGDHHQPTAKFDFHSSLETVVIRPGTVISTQSIEYLGQSLASGEFGQIIRAKGLVHTHRGWFRFDFTKTRYSIVEFPRSDFSRVVFIGTGIKQSMLAKVLCEG</sequence>
<evidence type="ECO:0000313" key="4">
    <source>
        <dbReference type="Proteomes" id="UP001329915"/>
    </source>
</evidence>
<dbReference type="RefSeq" id="WP_366922749.1">
    <property type="nucleotide sequence ID" value="NZ_CP121694.1"/>
</dbReference>
<dbReference type="GO" id="GO:0005737">
    <property type="term" value="C:cytoplasm"/>
    <property type="evidence" value="ECO:0007669"/>
    <property type="project" value="TreeGrafter"/>
</dbReference>
<dbReference type="AlphaFoldDB" id="A0AAU0UPX2"/>
<dbReference type="Gene3D" id="3.40.50.300">
    <property type="entry name" value="P-loop containing nucleotide triphosphate hydrolases"/>
    <property type="match status" value="1"/>
</dbReference>
<keyword evidence="4" id="KW-1185">Reference proteome</keyword>
<feature type="domain" description="CobW/HypB/UreG nucleotide-binding" evidence="1">
    <location>
        <begin position="3"/>
        <end position="171"/>
    </location>
</feature>